<evidence type="ECO:0000256" key="3">
    <source>
        <dbReference type="ARBA" id="ARBA00023159"/>
    </source>
</evidence>
<keyword evidence="3" id="KW-0010">Activator</keyword>
<evidence type="ECO:0000256" key="2">
    <source>
        <dbReference type="ARBA" id="ARBA00023125"/>
    </source>
</evidence>
<dbReference type="EMBL" id="JAAONZ010000006">
    <property type="protein sequence ID" value="NHO65859.1"/>
    <property type="molecule type" value="Genomic_DNA"/>
</dbReference>
<dbReference type="GO" id="GO:0003700">
    <property type="term" value="F:DNA-binding transcription factor activity"/>
    <property type="evidence" value="ECO:0007669"/>
    <property type="project" value="InterPro"/>
</dbReference>
<dbReference type="PANTHER" id="PTHR46796">
    <property type="entry name" value="HTH-TYPE TRANSCRIPTIONAL ACTIVATOR RHAS-RELATED"/>
    <property type="match status" value="1"/>
</dbReference>
<dbReference type="Proteomes" id="UP000787472">
    <property type="component" value="Unassembled WGS sequence"/>
</dbReference>
<dbReference type="PRINTS" id="PR00032">
    <property type="entry name" value="HTHARAC"/>
</dbReference>
<gene>
    <name evidence="6" type="ORF">G8770_09925</name>
</gene>
<name>A0A9E5MK02_9GAMM</name>
<keyword evidence="4" id="KW-0804">Transcription</keyword>
<dbReference type="InterPro" id="IPR037923">
    <property type="entry name" value="HTH-like"/>
</dbReference>
<dbReference type="InterPro" id="IPR003313">
    <property type="entry name" value="AraC-bd"/>
</dbReference>
<accession>A0A9E5MK02</accession>
<dbReference type="InterPro" id="IPR050204">
    <property type="entry name" value="AraC_XylS_family_regulators"/>
</dbReference>
<dbReference type="Gene3D" id="1.10.10.60">
    <property type="entry name" value="Homeodomain-like"/>
    <property type="match status" value="2"/>
</dbReference>
<evidence type="ECO:0000313" key="6">
    <source>
        <dbReference type="EMBL" id="NHO65859.1"/>
    </source>
</evidence>
<dbReference type="SMART" id="SM00342">
    <property type="entry name" value="HTH_ARAC"/>
    <property type="match status" value="1"/>
</dbReference>
<dbReference type="Gene3D" id="2.60.120.10">
    <property type="entry name" value="Jelly Rolls"/>
    <property type="match status" value="1"/>
</dbReference>
<dbReference type="InterPro" id="IPR014710">
    <property type="entry name" value="RmlC-like_jellyroll"/>
</dbReference>
<evidence type="ECO:0000259" key="5">
    <source>
        <dbReference type="PROSITE" id="PS01124"/>
    </source>
</evidence>
<protein>
    <submittedName>
        <fullName evidence="6">AraC family transcriptional regulator</fullName>
    </submittedName>
</protein>
<dbReference type="PROSITE" id="PS01124">
    <property type="entry name" value="HTH_ARAC_FAMILY_2"/>
    <property type="match status" value="1"/>
</dbReference>
<dbReference type="InterPro" id="IPR018060">
    <property type="entry name" value="HTH_AraC"/>
</dbReference>
<proteinExistence type="predicted"/>
<feature type="domain" description="HTH araC/xylS-type" evidence="5">
    <location>
        <begin position="176"/>
        <end position="273"/>
    </location>
</feature>
<comment type="caution">
    <text evidence="6">The sequence shown here is derived from an EMBL/GenBank/DDBJ whole genome shotgun (WGS) entry which is preliminary data.</text>
</comment>
<evidence type="ECO:0000313" key="7">
    <source>
        <dbReference type="Proteomes" id="UP000787472"/>
    </source>
</evidence>
<dbReference type="RefSeq" id="WP_167185617.1">
    <property type="nucleotide sequence ID" value="NZ_JAAONZ010000006.1"/>
</dbReference>
<reference evidence="6" key="1">
    <citation type="submission" date="2020-03" db="EMBL/GenBank/DDBJ databases">
        <authorList>
            <person name="Guo F."/>
        </authorList>
    </citation>
    <scope>NUCLEOTIDE SEQUENCE</scope>
    <source>
        <strain evidence="6">JCM 30134</strain>
    </source>
</reference>
<dbReference type="InterPro" id="IPR018062">
    <property type="entry name" value="HTH_AraC-typ_CS"/>
</dbReference>
<dbReference type="SUPFAM" id="SSF51215">
    <property type="entry name" value="Regulatory protein AraC"/>
    <property type="match status" value="1"/>
</dbReference>
<evidence type="ECO:0000256" key="1">
    <source>
        <dbReference type="ARBA" id="ARBA00023015"/>
    </source>
</evidence>
<dbReference type="GO" id="GO:0043565">
    <property type="term" value="F:sequence-specific DNA binding"/>
    <property type="evidence" value="ECO:0007669"/>
    <property type="project" value="InterPro"/>
</dbReference>
<dbReference type="InterPro" id="IPR020449">
    <property type="entry name" value="Tscrpt_reg_AraC-type_HTH"/>
</dbReference>
<dbReference type="SUPFAM" id="SSF46689">
    <property type="entry name" value="Homeodomain-like"/>
    <property type="match status" value="2"/>
</dbReference>
<keyword evidence="7" id="KW-1185">Reference proteome</keyword>
<dbReference type="InterPro" id="IPR009057">
    <property type="entry name" value="Homeodomain-like_sf"/>
</dbReference>
<dbReference type="Pfam" id="PF02311">
    <property type="entry name" value="AraC_binding"/>
    <property type="match status" value="1"/>
</dbReference>
<sequence>MDNTSKPMFWRDARMPYVELRKVGDGRKVCYAPHSHTQWSLGAIIEGHCTYLYRNDQFKVGAGTLVMMNPNWVHACNPIDNQPWGYLMLYVDTQWLTDLRYSAGLLDTPCWQDISTAIVPDANWYAGYCQMVECLLDAKRECQEKETVVVDYLTALMCELADKAAQPLSPVPDRLQALAAYLKHYDGAEVSLETLCERSGYSPGHLIRSFKQYFGFTPHAYLINSRIQRGQQELKRGTSIADTALNMGFADQPHFQRTFKRLLAATPKQYRESLLNQKKNTAGGQ</sequence>
<keyword evidence="1" id="KW-0805">Transcription regulation</keyword>
<organism evidence="6 7">
    <name type="scientific">Pseudomaricurvus hydrocarbonicus</name>
    <dbReference type="NCBI Taxonomy" id="1470433"/>
    <lineage>
        <taxon>Bacteria</taxon>
        <taxon>Pseudomonadati</taxon>
        <taxon>Pseudomonadota</taxon>
        <taxon>Gammaproteobacteria</taxon>
        <taxon>Cellvibrionales</taxon>
        <taxon>Cellvibrionaceae</taxon>
        <taxon>Pseudomaricurvus</taxon>
    </lineage>
</organism>
<dbReference type="PANTHER" id="PTHR46796:SF2">
    <property type="entry name" value="TRANSCRIPTIONAL REGULATORY PROTEIN"/>
    <property type="match status" value="1"/>
</dbReference>
<dbReference type="PROSITE" id="PS00041">
    <property type="entry name" value="HTH_ARAC_FAMILY_1"/>
    <property type="match status" value="1"/>
</dbReference>
<dbReference type="AlphaFoldDB" id="A0A9E5MK02"/>
<dbReference type="Pfam" id="PF12833">
    <property type="entry name" value="HTH_18"/>
    <property type="match status" value="1"/>
</dbReference>
<evidence type="ECO:0000256" key="4">
    <source>
        <dbReference type="ARBA" id="ARBA00023163"/>
    </source>
</evidence>
<keyword evidence="2" id="KW-0238">DNA-binding</keyword>